<dbReference type="HOGENOM" id="CLU_091368_1_1_0"/>
<feature type="transmembrane region" description="Helical" evidence="13">
    <location>
        <begin position="120"/>
        <end position="141"/>
    </location>
</feature>
<gene>
    <name evidence="15" type="ORF">THERU_02620</name>
</gene>
<dbReference type="FunFam" id="1.20.950.20:FF:000002">
    <property type="entry name" value="Formate dehydrogenase cytochrome b556 subunit"/>
    <property type="match status" value="1"/>
</dbReference>
<evidence type="ECO:0000313" key="16">
    <source>
        <dbReference type="Proteomes" id="UP000018914"/>
    </source>
</evidence>
<proteinExistence type="inferred from homology"/>
<name>W0DFV4_9AQUI</name>
<evidence type="ECO:0000256" key="1">
    <source>
        <dbReference type="ARBA" id="ARBA00001971"/>
    </source>
</evidence>
<dbReference type="InterPro" id="IPR006471">
    <property type="entry name" value="Formate_DH_gsu"/>
</dbReference>
<dbReference type="InterPro" id="IPR016174">
    <property type="entry name" value="Di-haem_cyt_TM"/>
</dbReference>
<dbReference type="GO" id="GO:0009061">
    <property type="term" value="P:anaerobic respiration"/>
    <property type="evidence" value="ECO:0007669"/>
    <property type="project" value="TreeGrafter"/>
</dbReference>
<keyword evidence="12 13" id="KW-0472">Membrane</keyword>
<evidence type="ECO:0000256" key="7">
    <source>
        <dbReference type="ARBA" id="ARBA00022692"/>
    </source>
</evidence>
<organism evidence="16">
    <name type="scientific">Thermocrinis ruber</name>
    <dbReference type="NCBI Taxonomy" id="75906"/>
    <lineage>
        <taxon>Bacteria</taxon>
        <taxon>Pseudomonadati</taxon>
        <taxon>Aquificota</taxon>
        <taxon>Aquificia</taxon>
        <taxon>Aquificales</taxon>
        <taxon>Aquificaceae</taxon>
        <taxon>Thermocrinis</taxon>
    </lineage>
</organism>
<dbReference type="AlphaFoldDB" id="W0DFV4"/>
<dbReference type="RefSeq" id="WP_025305730.1">
    <property type="nucleotide sequence ID" value="NZ_CP007028.1"/>
</dbReference>
<dbReference type="InterPro" id="IPR051817">
    <property type="entry name" value="FDH_cytochrome_b556_subunit"/>
</dbReference>
<evidence type="ECO:0000256" key="9">
    <source>
        <dbReference type="ARBA" id="ARBA00022982"/>
    </source>
</evidence>
<evidence type="ECO:0000313" key="15">
    <source>
        <dbReference type="EMBL" id="AHE95755.1"/>
    </source>
</evidence>
<evidence type="ECO:0000256" key="2">
    <source>
        <dbReference type="ARBA" id="ARBA00004651"/>
    </source>
</evidence>
<protein>
    <submittedName>
        <fullName evidence="15">Formate dehydrogenase subunit gamma</fullName>
    </submittedName>
</protein>
<sequence>MEHTKNLEDVEVQRFSAFERFIHWLVAISFLYLFFSGLGIYSPKFSWLLTVLGGKEFSAWLHPIAGIVYSVGVFLMFLKWAKDFILDADDIKWLKGVKHYIKGEEEKLPEAGKYNAGQKLFGWIVFIGSAVFLISGLVMWFPNSFSITLVRWAILLHEIAFIVVGAGFIVHVYMGTIGVPGSLSSMITGKVSALWAASHHPKWFKQIIGRREP</sequence>
<dbReference type="GO" id="GO:0046872">
    <property type="term" value="F:metal ion binding"/>
    <property type="evidence" value="ECO:0007669"/>
    <property type="project" value="UniProtKB-KW"/>
</dbReference>
<keyword evidence="11" id="KW-0408">Iron</keyword>
<dbReference type="GO" id="GO:0008863">
    <property type="term" value="F:formate dehydrogenase (NAD+) activity"/>
    <property type="evidence" value="ECO:0007669"/>
    <property type="project" value="InterPro"/>
</dbReference>
<dbReference type="STRING" id="75906.THERU_02620"/>
<comment type="cofactor">
    <cofactor evidence="1">
        <name>heme</name>
        <dbReference type="ChEBI" id="CHEBI:30413"/>
    </cofactor>
</comment>
<evidence type="ECO:0000256" key="5">
    <source>
        <dbReference type="ARBA" id="ARBA00022475"/>
    </source>
</evidence>
<evidence type="ECO:0000256" key="11">
    <source>
        <dbReference type="ARBA" id="ARBA00023004"/>
    </source>
</evidence>
<keyword evidence="8" id="KW-0479">Metal-binding</keyword>
<dbReference type="GO" id="GO:0009326">
    <property type="term" value="C:formate dehydrogenase complex"/>
    <property type="evidence" value="ECO:0007669"/>
    <property type="project" value="InterPro"/>
</dbReference>
<dbReference type="KEGG" id="trd:THERU_02620"/>
<feature type="transmembrane region" description="Helical" evidence="13">
    <location>
        <begin position="153"/>
        <end position="174"/>
    </location>
</feature>
<evidence type="ECO:0000256" key="4">
    <source>
        <dbReference type="ARBA" id="ARBA00022448"/>
    </source>
</evidence>
<comment type="similarity">
    <text evidence="3">Belongs to the formate dehydrogenase gamma subunit family.</text>
</comment>
<dbReference type="GO" id="GO:0022904">
    <property type="term" value="P:respiratory electron transport chain"/>
    <property type="evidence" value="ECO:0007669"/>
    <property type="project" value="InterPro"/>
</dbReference>
<dbReference type="PANTHER" id="PTHR30074:SF6">
    <property type="entry name" value="FORMATE DEHYDROGENASE GAMMA SUBUNIT"/>
    <property type="match status" value="1"/>
</dbReference>
<keyword evidence="4" id="KW-0813">Transport</keyword>
<evidence type="ECO:0000259" key="14">
    <source>
        <dbReference type="Pfam" id="PF01292"/>
    </source>
</evidence>
<dbReference type="GO" id="GO:0036397">
    <property type="term" value="F:formate dehydrogenase (quinone) activity"/>
    <property type="evidence" value="ECO:0007669"/>
    <property type="project" value="TreeGrafter"/>
</dbReference>
<dbReference type="Gene3D" id="1.20.950.20">
    <property type="entry name" value="Transmembrane di-heme cytochromes, Chain C"/>
    <property type="match status" value="1"/>
</dbReference>
<keyword evidence="5" id="KW-1003">Cell membrane</keyword>
<dbReference type="eggNOG" id="COG2864">
    <property type="taxonomic scope" value="Bacteria"/>
</dbReference>
<dbReference type="GO" id="GO:0015944">
    <property type="term" value="P:formate oxidation"/>
    <property type="evidence" value="ECO:0007669"/>
    <property type="project" value="TreeGrafter"/>
</dbReference>
<feature type="transmembrane region" description="Helical" evidence="13">
    <location>
        <begin position="21"/>
        <end position="40"/>
    </location>
</feature>
<comment type="subcellular location">
    <subcellularLocation>
        <location evidence="2">Cell membrane</location>
        <topology evidence="2">Multi-pass membrane protein</topology>
    </subcellularLocation>
</comment>
<evidence type="ECO:0000256" key="6">
    <source>
        <dbReference type="ARBA" id="ARBA00022617"/>
    </source>
</evidence>
<accession>W0DFV4</accession>
<feature type="domain" description="Cytochrome b561 bacterial/Ni-hydrogenase" evidence="14">
    <location>
        <begin position="14"/>
        <end position="189"/>
    </location>
</feature>
<dbReference type="NCBIfam" id="TIGR01583">
    <property type="entry name" value="formate-DH-gamm"/>
    <property type="match status" value="1"/>
</dbReference>
<dbReference type="InterPro" id="IPR011577">
    <property type="entry name" value="Cyt_b561_bac/Ni-Hgenase"/>
</dbReference>
<dbReference type="Proteomes" id="UP000018914">
    <property type="component" value="Chromosome"/>
</dbReference>
<keyword evidence="10 13" id="KW-1133">Transmembrane helix</keyword>
<dbReference type="OrthoDB" id="1808646at2"/>
<evidence type="ECO:0000256" key="13">
    <source>
        <dbReference type="SAM" id="Phobius"/>
    </source>
</evidence>
<reference evidence="15 16" key="1">
    <citation type="submission" date="2013-12" db="EMBL/GenBank/DDBJ databases">
        <authorList>
            <consortium name="DOE Joint Genome Institute"/>
            <person name="Eisen J."/>
            <person name="Huntemann M."/>
            <person name="Han J."/>
            <person name="Chen A."/>
            <person name="Kyrpides N."/>
            <person name="Mavromatis K."/>
            <person name="Markowitz V."/>
            <person name="Palaniappan K."/>
            <person name="Ivanova N."/>
            <person name="Schaumberg A."/>
            <person name="Pati A."/>
            <person name="Liolios K."/>
            <person name="Nordberg H.P."/>
            <person name="Cantor M.N."/>
            <person name="Hua S.X."/>
            <person name="Woyke T."/>
        </authorList>
    </citation>
    <scope>NUCLEOTIDE SEQUENCE [LARGE SCALE GENOMIC DNA]</scope>
    <source>
        <strain evidence="15 16">DSM 23557</strain>
    </source>
</reference>
<evidence type="ECO:0000256" key="10">
    <source>
        <dbReference type="ARBA" id="ARBA00022989"/>
    </source>
</evidence>
<evidence type="ECO:0000256" key="3">
    <source>
        <dbReference type="ARBA" id="ARBA00010747"/>
    </source>
</evidence>
<keyword evidence="6" id="KW-0349">Heme</keyword>
<dbReference type="EMBL" id="CP007028">
    <property type="protein sequence ID" value="AHE95755.1"/>
    <property type="molecule type" value="Genomic_DNA"/>
</dbReference>
<dbReference type="Pfam" id="PF01292">
    <property type="entry name" value="Ni_hydr_CYTB"/>
    <property type="match status" value="1"/>
</dbReference>
<dbReference type="GO" id="GO:0009055">
    <property type="term" value="F:electron transfer activity"/>
    <property type="evidence" value="ECO:0007669"/>
    <property type="project" value="InterPro"/>
</dbReference>
<evidence type="ECO:0000256" key="8">
    <source>
        <dbReference type="ARBA" id="ARBA00022723"/>
    </source>
</evidence>
<keyword evidence="9" id="KW-0249">Electron transport</keyword>
<keyword evidence="16" id="KW-1185">Reference proteome</keyword>
<evidence type="ECO:0000256" key="12">
    <source>
        <dbReference type="ARBA" id="ARBA00023136"/>
    </source>
</evidence>
<dbReference type="SUPFAM" id="SSF81342">
    <property type="entry name" value="Transmembrane di-heme cytochromes"/>
    <property type="match status" value="1"/>
</dbReference>
<dbReference type="PANTHER" id="PTHR30074">
    <property type="entry name" value="FORMATE DEHYDROGENASE, NITRATE-INDUCIBLE, CYTOCHROME B556 FDN SUBUNIT"/>
    <property type="match status" value="1"/>
</dbReference>
<keyword evidence="7 13" id="KW-0812">Transmembrane</keyword>
<dbReference type="GO" id="GO:0005886">
    <property type="term" value="C:plasma membrane"/>
    <property type="evidence" value="ECO:0007669"/>
    <property type="project" value="UniProtKB-SubCell"/>
</dbReference>
<feature type="transmembrane region" description="Helical" evidence="13">
    <location>
        <begin position="60"/>
        <end position="78"/>
    </location>
</feature>